<gene>
    <name evidence="2" type="ORF">METZ01_LOCUS84323</name>
</gene>
<protein>
    <recommendedName>
        <fullName evidence="1">Methyltransferase type 11 domain-containing protein</fullName>
    </recommendedName>
</protein>
<dbReference type="InterPro" id="IPR013216">
    <property type="entry name" value="Methyltransf_11"/>
</dbReference>
<dbReference type="GO" id="GO:0008757">
    <property type="term" value="F:S-adenosylmethionine-dependent methyltransferase activity"/>
    <property type="evidence" value="ECO:0007669"/>
    <property type="project" value="InterPro"/>
</dbReference>
<feature type="domain" description="Methyltransferase type 11" evidence="1">
    <location>
        <begin position="31"/>
        <end position="102"/>
    </location>
</feature>
<dbReference type="CDD" id="cd02440">
    <property type="entry name" value="AdoMet_MTases"/>
    <property type="match status" value="1"/>
</dbReference>
<sequence length="221" mass="24815">MPNPLRQLLRPRSAADYTAQLIDNGEVKTALDIGCGTRSHLSQFRPGVQTTGLDAHAEAIDLAKQRDVHDHYIQADILSDNLDATFDLVTLYGLIEHLPKAKGFELLDRVERLSAKFILLETPHGFVPQGPEFGNEYQRHRSGWFIHEFEGHGYTVHGTTGTRYLRGYMAGPKYGFPGCLLLDEALTLLLRINRKPKHAFNLLAVKDVRGAPARHEREAQP</sequence>
<evidence type="ECO:0000313" key="2">
    <source>
        <dbReference type="EMBL" id="SVA31469.1"/>
    </source>
</evidence>
<dbReference type="InterPro" id="IPR029063">
    <property type="entry name" value="SAM-dependent_MTases_sf"/>
</dbReference>
<evidence type="ECO:0000259" key="1">
    <source>
        <dbReference type="Pfam" id="PF08241"/>
    </source>
</evidence>
<accession>A0A381UTK3</accession>
<proteinExistence type="predicted"/>
<dbReference type="AlphaFoldDB" id="A0A381UTK3"/>
<name>A0A381UTK3_9ZZZZ</name>
<dbReference type="SUPFAM" id="SSF53335">
    <property type="entry name" value="S-adenosyl-L-methionine-dependent methyltransferases"/>
    <property type="match status" value="1"/>
</dbReference>
<dbReference type="Gene3D" id="3.40.50.150">
    <property type="entry name" value="Vaccinia Virus protein VP39"/>
    <property type="match status" value="1"/>
</dbReference>
<reference evidence="2" key="1">
    <citation type="submission" date="2018-05" db="EMBL/GenBank/DDBJ databases">
        <authorList>
            <person name="Lanie J.A."/>
            <person name="Ng W.-L."/>
            <person name="Kazmierczak K.M."/>
            <person name="Andrzejewski T.M."/>
            <person name="Davidsen T.M."/>
            <person name="Wayne K.J."/>
            <person name="Tettelin H."/>
            <person name="Glass J.I."/>
            <person name="Rusch D."/>
            <person name="Podicherti R."/>
            <person name="Tsui H.-C.T."/>
            <person name="Winkler M.E."/>
        </authorList>
    </citation>
    <scope>NUCLEOTIDE SEQUENCE</scope>
</reference>
<dbReference type="EMBL" id="UINC01007109">
    <property type="protein sequence ID" value="SVA31469.1"/>
    <property type="molecule type" value="Genomic_DNA"/>
</dbReference>
<organism evidence="2">
    <name type="scientific">marine metagenome</name>
    <dbReference type="NCBI Taxonomy" id="408172"/>
    <lineage>
        <taxon>unclassified sequences</taxon>
        <taxon>metagenomes</taxon>
        <taxon>ecological metagenomes</taxon>
    </lineage>
</organism>
<dbReference type="Pfam" id="PF08241">
    <property type="entry name" value="Methyltransf_11"/>
    <property type="match status" value="1"/>
</dbReference>